<dbReference type="PANTHER" id="PTHR30158">
    <property type="entry name" value="ACRA/E-RELATED COMPONENT OF DRUG EFFLUX TRANSPORTER"/>
    <property type="match status" value="1"/>
</dbReference>
<dbReference type="InterPro" id="IPR006143">
    <property type="entry name" value="RND_pump_MFP"/>
</dbReference>
<dbReference type="Gene3D" id="2.40.420.20">
    <property type="match status" value="1"/>
</dbReference>
<feature type="domain" description="Multidrug resistance protein MdtA-like beta-barrel" evidence="6">
    <location>
        <begin position="213"/>
        <end position="301"/>
    </location>
</feature>
<comment type="similarity">
    <text evidence="2">Belongs to the membrane fusion protein (MFP) (TC 8.A.1) family.</text>
</comment>
<keyword evidence="9" id="KW-1185">Reference proteome</keyword>
<reference evidence="8 9" key="1">
    <citation type="submission" date="2016-10" db="EMBL/GenBank/DDBJ databases">
        <title>Complete genome sequences of three Cupriavidus strains isolated from various Malaysian environments.</title>
        <authorList>
            <person name="Abdullah A.A.-A."/>
            <person name="Shafie N.A.H."/>
            <person name="Lau N.S."/>
        </authorList>
    </citation>
    <scope>NUCLEOTIDE SEQUENCE [LARGE SCALE GENOMIC DNA]</scope>
    <source>
        <strain evidence="8 9">USMAA1020</strain>
    </source>
</reference>
<dbReference type="NCBIfam" id="TIGR01730">
    <property type="entry name" value="RND_mfp"/>
    <property type="match status" value="1"/>
</dbReference>
<dbReference type="InterPro" id="IPR058626">
    <property type="entry name" value="MdtA-like_b-barrel"/>
</dbReference>
<dbReference type="PANTHER" id="PTHR30158:SF3">
    <property type="entry name" value="MULTIDRUG EFFLUX PUMP SUBUNIT ACRA-RELATED"/>
    <property type="match status" value="1"/>
</dbReference>
<evidence type="ECO:0008006" key="10">
    <source>
        <dbReference type="Google" id="ProtNLM"/>
    </source>
</evidence>
<dbReference type="Pfam" id="PF25876">
    <property type="entry name" value="HH_MFP_RND"/>
    <property type="match status" value="1"/>
</dbReference>
<evidence type="ECO:0000259" key="5">
    <source>
        <dbReference type="Pfam" id="PF25917"/>
    </source>
</evidence>
<feature type="signal peptide" evidence="3">
    <location>
        <begin position="1"/>
        <end position="24"/>
    </location>
</feature>
<dbReference type="Pfam" id="PF25967">
    <property type="entry name" value="RND-MFP_C"/>
    <property type="match status" value="1"/>
</dbReference>
<evidence type="ECO:0000256" key="3">
    <source>
        <dbReference type="SAM" id="SignalP"/>
    </source>
</evidence>
<protein>
    <recommendedName>
        <fullName evidence="10">Efflux RND transporter periplasmic adaptor subunit</fullName>
    </recommendedName>
</protein>
<dbReference type="EMBL" id="CP017755">
    <property type="protein sequence ID" value="AOZ10966.1"/>
    <property type="molecule type" value="Genomic_DNA"/>
</dbReference>
<feature type="domain" description="Multidrug resistance protein MdtA-like barrel-sandwich hybrid" evidence="5">
    <location>
        <begin position="66"/>
        <end position="207"/>
    </location>
</feature>
<feature type="domain" description="Multidrug resistance protein MdtA-like alpha-helical hairpin" evidence="4">
    <location>
        <begin position="107"/>
        <end position="174"/>
    </location>
</feature>
<evidence type="ECO:0000259" key="7">
    <source>
        <dbReference type="Pfam" id="PF25967"/>
    </source>
</evidence>
<evidence type="ECO:0000313" key="9">
    <source>
        <dbReference type="Proteomes" id="UP000177515"/>
    </source>
</evidence>
<evidence type="ECO:0000256" key="2">
    <source>
        <dbReference type="ARBA" id="ARBA00009477"/>
    </source>
</evidence>
<dbReference type="Gene3D" id="2.40.30.170">
    <property type="match status" value="1"/>
</dbReference>
<evidence type="ECO:0000259" key="6">
    <source>
        <dbReference type="Pfam" id="PF25944"/>
    </source>
</evidence>
<evidence type="ECO:0000313" key="8">
    <source>
        <dbReference type="EMBL" id="AOZ10966.1"/>
    </source>
</evidence>
<dbReference type="InterPro" id="IPR058625">
    <property type="entry name" value="MdtA-like_BSH"/>
</dbReference>
<evidence type="ECO:0000256" key="1">
    <source>
        <dbReference type="ARBA" id="ARBA00004196"/>
    </source>
</evidence>
<feature type="chain" id="PRO_5046176664" description="Efflux RND transporter periplasmic adaptor subunit" evidence="3">
    <location>
        <begin position="25"/>
        <end position="421"/>
    </location>
</feature>
<dbReference type="Gene3D" id="1.10.287.470">
    <property type="entry name" value="Helix hairpin bin"/>
    <property type="match status" value="1"/>
</dbReference>
<proteinExistence type="inferred from homology"/>
<comment type="subcellular location">
    <subcellularLocation>
        <location evidence="1">Cell envelope</location>
    </subcellularLocation>
</comment>
<gene>
    <name evidence="8" type="ORF">BKK80_31270</name>
</gene>
<keyword evidence="3" id="KW-0732">Signal</keyword>
<sequence length="421" mass="42763">MPQRGHPRRTGGLAVALCLAAALAACGRQAPPPQAAAVPEVSVVTVRAAPAAVTSELPGRVSAVQSAEVRPQISGIVRQRRFTEGAMVKAGDVLYEIDDATYRTAVDNASGTLTQAEATLATAQAKAERYAGLLKIQGVSRQDYDDAVASAKSAAGAVVSDRAALRSARIDLERTRIQAPISGRIGKSSVTAGALVTASQDSALATINDLSAVYVDVTQSSAELLRLKKELAAGRLRQAGDGAEVRLRLEDGSLYPHAGRLAFTDVTVSETTGTVTLRATFPNPDGLLLPNMYVRALLQEGVDEQAIKVPQLALARDAKGNASVKVVDAGGRVATRAVTVRGNAGAAGNAGNDALVAGGLASGDKVLVDSLQTVRDGMQVKAVEAAAATAATAAAPVRQDAASVPAASPAAGAAATVTAAR</sequence>
<organism evidence="8 9">
    <name type="scientific">Cupriavidus malaysiensis</name>
    <dbReference type="NCBI Taxonomy" id="367825"/>
    <lineage>
        <taxon>Bacteria</taxon>
        <taxon>Pseudomonadati</taxon>
        <taxon>Pseudomonadota</taxon>
        <taxon>Betaproteobacteria</taxon>
        <taxon>Burkholderiales</taxon>
        <taxon>Burkholderiaceae</taxon>
        <taxon>Cupriavidus</taxon>
    </lineage>
</organism>
<dbReference type="Proteomes" id="UP000177515">
    <property type="component" value="Chromosome 2"/>
</dbReference>
<name>A0A1D9IFT4_9BURK</name>
<accession>A0A1D9IFT4</accession>
<dbReference type="InterPro" id="IPR058627">
    <property type="entry name" value="MdtA-like_C"/>
</dbReference>
<dbReference type="PROSITE" id="PS51257">
    <property type="entry name" value="PROKAR_LIPOPROTEIN"/>
    <property type="match status" value="1"/>
</dbReference>
<evidence type="ECO:0000259" key="4">
    <source>
        <dbReference type="Pfam" id="PF25876"/>
    </source>
</evidence>
<dbReference type="SUPFAM" id="SSF111369">
    <property type="entry name" value="HlyD-like secretion proteins"/>
    <property type="match status" value="1"/>
</dbReference>
<dbReference type="Gene3D" id="2.40.50.100">
    <property type="match status" value="1"/>
</dbReference>
<dbReference type="Pfam" id="PF25944">
    <property type="entry name" value="Beta-barrel_RND"/>
    <property type="match status" value="1"/>
</dbReference>
<dbReference type="InterPro" id="IPR058624">
    <property type="entry name" value="MdtA-like_HH"/>
</dbReference>
<dbReference type="Pfam" id="PF25917">
    <property type="entry name" value="BSH_RND"/>
    <property type="match status" value="1"/>
</dbReference>
<feature type="domain" description="Multidrug resistance protein MdtA-like C-terminal permuted SH3" evidence="7">
    <location>
        <begin position="305"/>
        <end position="373"/>
    </location>
</feature>